<accession>A0A154P987</accession>
<keyword evidence="3" id="KW-1185">Reference proteome</keyword>
<sequence>MVQGVRIRQYPPEQGLGEQAPHGSYPATAPPGGGHLDLLVLHCNCPPKGHLYQHHRSHSTLELPEPSGPECMDFSETEETSSPVQAGKRKRTDSRIDSPRPRRDSIDAAVRQMTENAQVLHQMAKTTTAPLKMKLAIAALVRAVNELQHANKISPPPVTTAAIVATSRKEATTQTMAPFSRGSSNSILSQATEGTQTRWERVNSSPPPVAKPQGAPEPEQSSKPAKVSKIIRNDGAVAKIPYVTSPVSDVTHAAVAVAMCLTTVEEMVWEVVGKNRKVPATPKPFPSARTKAGANPRKEETGRPA</sequence>
<evidence type="ECO:0000313" key="3">
    <source>
        <dbReference type="Proteomes" id="UP000076502"/>
    </source>
</evidence>
<evidence type="ECO:0000256" key="1">
    <source>
        <dbReference type="SAM" id="MobiDB-lite"/>
    </source>
</evidence>
<feature type="compositionally biased region" description="Basic and acidic residues" evidence="1">
    <location>
        <begin position="93"/>
        <end position="105"/>
    </location>
</feature>
<proteinExistence type="predicted"/>
<dbReference type="EMBL" id="KQ434830">
    <property type="protein sequence ID" value="KZC07788.1"/>
    <property type="molecule type" value="Genomic_DNA"/>
</dbReference>
<feature type="region of interest" description="Disordered" evidence="1">
    <location>
        <begin position="56"/>
        <end position="105"/>
    </location>
</feature>
<evidence type="ECO:0000313" key="2">
    <source>
        <dbReference type="EMBL" id="KZC07788.1"/>
    </source>
</evidence>
<feature type="region of interest" description="Disordered" evidence="1">
    <location>
        <begin position="172"/>
        <end position="227"/>
    </location>
</feature>
<gene>
    <name evidence="2" type="ORF">WN55_09814</name>
</gene>
<dbReference type="Proteomes" id="UP000076502">
    <property type="component" value="Unassembled WGS sequence"/>
</dbReference>
<feature type="region of interest" description="Disordered" evidence="1">
    <location>
        <begin position="275"/>
        <end position="305"/>
    </location>
</feature>
<feature type="region of interest" description="Disordered" evidence="1">
    <location>
        <begin position="1"/>
        <end position="31"/>
    </location>
</feature>
<protein>
    <submittedName>
        <fullName evidence="2">Uncharacterized protein</fullName>
    </submittedName>
</protein>
<organism evidence="2 3">
    <name type="scientific">Dufourea novaeangliae</name>
    <name type="common">Sweat bee</name>
    <dbReference type="NCBI Taxonomy" id="178035"/>
    <lineage>
        <taxon>Eukaryota</taxon>
        <taxon>Metazoa</taxon>
        <taxon>Ecdysozoa</taxon>
        <taxon>Arthropoda</taxon>
        <taxon>Hexapoda</taxon>
        <taxon>Insecta</taxon>
        <taxon>Pterygota</taxon>
        <taxon>Neoptera</taxon>
        <taxon>Endopterygota</taxon>
        <taxon>Hymenoptera</taxon>
        <taxon>Apocrita</taxon>
        <taxon>Aculeata</taxon>
        <taxon>Apoidea</taxon>
        <taxon>Anthophila</taxon>
        <taxon>Halictidae</taxon>
        <taxon>Rophitinae</taxon>
        <taxon>Dufourea</taxon>
    </lineage>
</organism>
<feature type="compositionally biased region" description="Polar residues" evidence="1">
    <location>
        <begin position="172"/>
        <end position="197"/>
    </location>
</feature>
<name>A0A154P987_DUFNO</name>
<dbReference type="AlphaFoldDB" id="A0A154P987"/>
<reference evidence="2 3" key="1">
    <citation type="submission" date="2015-07" db="EMBL/GenBank/DDBJ databases">
        <title>The genome of Dufourea novaeangliae.</title>
        <authorList>
            <person name="Pan H."/>
            <person name="Kapheim K."/>
        </authorList>
    </citation>
    <scope>NUCLEOTIDE SEQUENCE [LARGE SCALE GENOMIC DNA]</scope>
    <source>
        <strain evidence="2">0120121106</strain>
        <tissue evidence="2">Whole body</tissue>
    </source>
</reference>
<feature type="compositionally biased region" description="Basic and acidic residues" evidence="1">
    <location>
        <begin position="296"/>
        <end position="305"/>
    </location>
</feature>